<feature type="domain" description="Glycosyl transferase family 1" evidence="1">
    <location>
        <begin position="206"/>
        <end position="358"/>
    </location>
</feature>
<evidence type="ECO:0000259" key="1">
    <source>
        <dbReference type="Pfam" id="PF00534"/>
    </source>
</evidence>
<reference evidence="3" key="1">
    <citation type="journal article" date="2019" name="Int. J. Syst. Evol. Microbiol.">
        <title>The Global Catalogue of Microorganisms (GCM) 10K type strain sequencing project: providing services to taxonomists for standard genome sequencing and annotation.</title>
        <authorList>
            <consortium name="The Broad Institute Genomics Platform"/>
            <consortium name="The Broad Institute Genome Sequencing Center for Infectious Disease"/>
            <person name="Wu L."/>
            <person name="Ma J."/>
        </authorList>
    </citation>
    <scope>NUCLEOTIDE SEQUENCE [LARGE SCALE GENOMIC DNA]</scope>
    <source>
        <strain evidence="3">KCTC 23299</strain>
    </source>
</reference>
<keyword evidence="2" id="KW-0808">Transferase</keyword>
<dbReference type="RefSeq" id="WP_386097896.1">
    <property type="nucleotide sequence ID" value="NZ_JBHUOZ010000003.1"/>
</dbReference>
<dbReference type="GO" id="GO:0016757">
    <property type="term" value="F:glycosyltransferase activity"/>
    <property type="evidence" value="ECO:0007669"/>
    <property type="project" value="UniProtKB-KW"/>
</dbReference>
<evidence type="ECO:0000313" key="3">
    <source>
        <dbReference type="Proteomes" id="UP001597511"/>
    </source>
</evidence>
<comment type="caution">
    <text evidence="2">The sequence shown here is derived from an EMBL/GenBank/DDBJ whole genome shotgun (WGS) entry which is preliminary data.</text>
</comment>
<dbReference type="PANTHER" id="PTHR12526">
    <property type="entry name" value="GLYCOSYLTRANSFERASE"/>
    <property type="match status" value="1"/>
</dbReference>
<evidence type="ECO:0000313" key="2">
    <source>
        <dbReference type="EMBL" id="MFD2920051.1"/>
    </source>
</evidence>
<dbReference type="CDD" id="cd03801">
    <property type="entry name" value="GT4_PimA-like"/>
    <property type="match status" value="1"/>
</dbReference>
<organism evidence="2 3">
    <name type="scientific">Terrimonas rubra</name>
    <dbReference type="NCBI Taxonomy" id="1035890"/>
    <lineage>
        <taxon>Bacteria</taxon>
        <taxon>Pseudomonadati</taxon>
        <taxon>Bacteroidota</taxon>
        <taxon>Chitinophagia</taxon>
        <taxon>Chitinophagales</taxon>
        <taxon>Chitinophagaceae</taxon>
        <taxon>Terrimonas</taxon>
    </lineage>
</organism>
<dbReference type="InterPro" id="IPR001296">
    <property type="entry name" value="Glyco_trans_1"/>
</dbReference>
<name>A0ABW6A582_9BACT</name>
<dbReference type="EMBL" id="JBHUOZ010000003">
    <property type="protein sequence ID" value="MFD2920051.1"/>
    <property type="molecule type" value="Genomic_DNA"/>
</dbReference>
<protein>
    <submittedName>
        <fullName evidence="2">Glycosyltransferase family 4 protein</fullName>
        <ecNumber evidence="2">2.4.-.-</ecNumber>
    </submittedName>
</protein>
<sequence>MKIAVISCIDDSWGGSEELWYQMALSALENGHNVSVSIRYTGTLAPKIIALQERGLIVHKRRGYIPRGIKVWRRIATKILHYGLNKLKSPYTDVKKERPDIIIYNSSLYQPAEDIYFQKLLTVLPVPYIIINQIVAEFSKPFVGIPSPAYNKIYQEAAKVYFVSKRNLETVKRQLCINLENAEVITNPVNLKDKSIVPFPIPINGQLNFATVGNLLTHHKGQDIILAVLGNDTWRNKNWQLHIYGKGAEEDYLKALCIHYKIEDKVTFHGHVSDIRQVWQQAHILLMCSLMEGLPLAVVEAMLCGRPVITTDVGGNREIITDGEDGFIADSPTTHSLNKALENAWASKELWESMGQKAHIKASSYFNEDIGNDLLNKILNMHDNI</sequence>
<dbReference type="Proteomes" id="UP001597511">
    <property type="component" value="Unassembled WGS sequence"/>
</dbReference>
<accession>A0ABW6A582</accession>
<keyword evidence="3" id="KW-1185">Reference proteome</keyword>
<dbReference type="SUPFAM" id="SSF53756">
    <property type="entry name" value="UDP-Glycosyltransferase/glycogen phosphorylase"/>
    <property type="match status" value="1"/>
</dbReference>
<gene>
    <name evidence="2" type="ORF">ACFS6H_10050</name>
</gene>
<dbReference type="EC" id="2.4.-.-" evidence="2"/>
<dbReference type="Gene3D" id="3.40.50.2000">
    <property type="entry name" value="Glycogen Phosphorylase B"/>
    <property type="match status" value="2"/>
</dbReference>
<proteinExistence type="predicted"/>
<keyword evidence="2" id="KW-0328">Glycosyltransferase</keyword>
<dbReference type="Pfam" id="PF00534">
    <property type="entry name" value="Glycos_transf_1"/>
    <property type="match status" value="1"/>
</dbReference>